<accession>A0AAV4X921</accession>
<dbReference type="GO" id="GO:0090729">
    <property type="term" value="F:toxin activity"/>
    <property type="evidence" value="ECO:0007669"/>
    <property type="project" value="UniProtKB-KW"/>
</dbReference>
<dbReference type="SUPFAM" id="SSF57256">
    <property type="entry name" value="Elafin-like"/>
    <property type="match status" value="1"/>
</dbReference>
<dbReference type="AlphaFoldDB" id="A0AAV4X921"/>
<sequence length="96" mass="10378">MPGFEETIEKSYYLNVKITFEIFSFVSSEGFCPVGDIKPDNCSISSSSFLNVCKTDTDCPGTKKCCHSGCSKVCSSALPVPPQAAGRRNRTPMKLG</sequence>
<organism evidence="5 6">
    <name type="scientific">Caerostris extrusa</name>
    <name type="common">Bark spider</name>
    <name type="synonym">Caerostris bankana</name>
    <dbReference type="NCBI Taxonomy" id="172846"/>
    <lineage>
        <taxon>Eukaryota</taxon>
        <taxon>Metazoa</taxon>
        <taxon>Ecdysozoa</taxon>
        <taxon>Arthropoda</taxon>
        <taxon>Chelicerata</taxon>
        <taxon>Arachnida</taxon>
        <taxon>Araneae</taxon>
        <taxon>Araneomorphae</taxon>
        <taxon>Entelegynae</taxon>
        <taxon>Araneoidea</taxon>
        <taxon>Araneidae</taxon>
        <taxon>Caerostris</taxon>
    </lineage>
</organism>
<dbReference type="GO" id="GO:0005576">
    <property type="term" value="C:extracellular region"/>
    <property type="evidence" value="ECO:0007669"/>
    <property type="project" value="InterPro"/>
</dbReference>
<name>A0AAV4X921_CAEEX</name>
<evidence type="ECO:0000259" key="4">
    <source>
        <dbReference type="PROSITE" id="PS51390"/>
    </source>
</evidence>
<evidence type="ECO:0000313" key="6">
    <source>
        <dbReference type="Proteomes" id="UP001054945"/>
    </source>
</evidence>
<feature type="domain" description="WAP" evidence="4">
    <location>
        <begin position="25"/>
        <end position="78"/>
    </location>
</feature>
<dbReference type="InterPro" id="IPR036645">
    <property type="entry name" value="Elafin-like_sf"/>
</dbReference>
<dbReference type="GO" id="GO:0030414">
    <property type="term" value="F:peptidase inhibitor activity"/>
    <property type="evidence" value="ECO:0007669"/>
    <property type="project" value="InterPro"/>
</dbReference>
<dbReference type="PROSITE" id="PS51390">
    <property type="entry name" value="WAP"/>
    <property type="match status" value="1"/>
</dbReference>
<reference evidence="5 6" key="1">
    <citation type="submission" date="2021-06" db="EMBL/GenBank/DDBJ databases">
        <title>Caerostris extrusa draft genome.</title>
        <authorList>
            <person name="Kono N."/>
            <person name="Arakawa K."/>
        </authorList>
    </citation>
    <scope>NUCLEOTIDE SEQUENCE [LARGE SCALE GENOMIC DNA]</scope>
</reference>
<evidence type="ECO:0000256" key="3">
    <source>
        <dbReference type="ARBA" id="ARBA00022729"/>
    </source>
</evidence>
<keyword evidence="6" id="KW-1185">Reference proteome</keyword>
<keyword evidence="2" id="KW-0800">Toxin</keyword>
<dbReference type="SMART" id="SM00217">
    <property type="entry name" value="WAP"/>
    <property type="match status" value="1"/>
</dbReference>
<evidence type="ECO:0000313" key="5">
    <source>
        <dbReference type="EMBL" id="GIY91761.1"/>
    </source>
</evidence>
<dbReference type="Gene3D" id="4.10.75.10">
    <property type="entry name" value="Elafin-like"/>
    <property type="match status" value="1"/>
</dbReference>
<proteinExistence type="predicted"/>
<comment type="function">
    <text evidence="1">Has antibacterial activity.</text>
</comment>
<evidence type="ECO:0000256" key="2">
    <source>
        <dbReference type="ARBA" id="ARBA00022656"/>
    </source>
</evidence>
<evidence type="ECO:0000256" key="1">
    <source>
        <dbReference type="ARBA" id="ARBA00002878"/>
    </source>
</evidence>
<dbReference type="Proteomes" id="UP001054945">
    <property type="component" value="Unassembled WGS sequence"/>
</dbReference>
<comment type="caution">
    <text evidence="5">The sequence shown here is derived from an EMBL/GenBank/DDBJ whole genome shotgun (WGS) entry which is preliminary data.</text>
</comment>
<dbReference type="EMBL" id="BPLR01017456">
    <property type="protein sequence ID" value="GIY91761.1"/>
    <property type="molecule type" value="Genomic_DNA"/>
</dbReference>
<protein>
    <submittedName>
        <fullName evidence="5">WAP domain-containing protein</fullName>
    </submittedName>
</protein>
<gene>
    <name evidence="5" type="primary">AVEN_263638_1</name>
    <name evidence="5" type="ORF">CEXT_473421</name>
</gene>
<dbReference type="PRINTS" id="PR00003">
    <property type="entry name" value="4DISULPHCORE"/>
</dbReference>
<dbReference type="InterPro" id="IPR008197">
    <property type="entry name" value="WAP_dom"/>
</dbReference>
<dbReference type="Pfam" id="PF00095">
    <property type="entry name" value="WAP"/>
    <property type="match status" value="1"/>
</dbReference>
<keyword evidence="3" id="KW-0732">Signal</keyword>